<feature type="transmembrane region" description="Helical" evidence="7">
    <location>
        <begin position="53"/>
        <end position="74"/>
    </location>
</feature>
<proteinExistence type="inferred from homology"/>
<sequence length="234" mass="26179">MSICTFLGKYILYLFNLLCLISSVCILSIAFIIYHKFYKWSNFVNTEITTTPILLLFIGLGLFLISAIGLCGVLRDSGCLLTLFSILLTIVLIGELILSGVVYHMRNEIETYALSQMNHTISTYNVTGHNTSTEAWNLIQSDMECCGVYGPNDWKPVIHSDNLPKSCCRAIPVNGSCTKIDSYQDGCFAKFETSVQENSQLLIWTAIGFALVQLFAVFLACCRKCSIHEEYETV</sequence>
<keyword evidence="3 7" id="KW-0812">Transmembrane</keyword>
<comment type="subcellular location">
    <subcellularLocation>
        <location evidence="1 7">Membrane</location>
        <topology evidence="1 7">Multi-pass membrane protein</topology>
    </subcellularLocation>
</comment>
<feature type="disulfide bond" evidence="6">
    <location>
        <begin position="146"/>
        <end position="167"/>
    </location>
</feature>
<evidence type="ECO:0000313" key="9">
    <source>
        <dbReference type="RefSeq" id="XP_025410145.1"/>
    </source>
</evidence>
<evidence type="ECO:0000256" key="7">
    <source>
        <dbReference type="RuleBase" id="RU361218"/>
    </source>
</evidence>
<reference evidence="9" key="1">
    <citation type="submission" date="2025-08" db="UniProtKB">
        <authorList>
            <consortium name="RefSeq"/>
        </authorList>
    </citation>
    <scope>IDENTIFICATION</scope>
    <source>
        <tissue evidence="9">Whole body</tissue>
    </source>
</reference>
<organism evidence="8 9">
    <name type="scientific">Sipha flava</name>
    <name type="common">yellow sugarcane aphid</name>
    <dbReference type="NCBI Taxonomy" id="143950"/>
    <lineage>
        <taxon>Eukaryota</taxon>
        <taxon>Metazoa</taxon>
        <taxon>Ecdysozoa</taxon>
        <taxon>Arthropoda</taxon>
        <taxon>Hexapoda</taxon>
        <taxon>Insecta</taxon>
        <taxon>Pterygota</taxon>
        <taxon>Neoptera</taxon>
        <taxon>Paraneoptera</taxon>
        <taxon>Hemiptera</taxon>
        <taxon>Sternorrhyncha</taxon>
        <taxon>Aphidomorpha</taxon>
        <taxon>Aphidoidea</taxon>
        <taxon>Aphididae</taxon>
        <taxon>Sipha</taxon>
    </lineage>
</organism>
<evidence type="ECO:0000256" key="6">
    <source>
        <dbReference type="PIRSR" id="PIRSR002419-1"/>
    </source>
</evidence>
<feature type="transmembrane region" description="Helical" evidence="7">
    <location>
        <begin position="201"/>
        <end position="222"/>
    </location>
</feature>
<evidence type="ECO:0000256" key="5">
    <source>
        <dbReference type="ARBA" id="ARBA00023136"/>
    </source>
</evidence>
<dbReference type="SUPFAM" id="SSF48652">
    <property type="entry name" value="Tetraspanin"/>
    <property type="match status" value="1"/>
</dbReference>
<keyword evidence="5 7" id="KW-0472">Membrane</keyword>
<dbReference type="OrthoDB" id="10033535at2759"/>
<keyword evidence="6" id="KW-1015">Disulfide bond</keyword>
<dbReference type="InterPro" id="IPR000301">
    <property type="entry name" value="Tetraspanin_animals"/>
</dbReference>
<protein>
    <recommendedName>
        <fullName evidence="7">Tetraspanin</fullName>
    </recommendedName>
</protein>
<keyword evidence="4 7" id="KW-1133">Transmembrane helix</keyword>
<feature type="transmembrane region" description="Helical" evidence="7">
    <location>
        <begin position="81"/>
        <end position="105"/>
    </location>
</feature>
<accession>A0A8B8FIG8</accession>
<dbReference type="Pfam" id="PF00335">
    <property type="entry name" value="Tetraspanin"/>
    <property type="match status" value="1"/>
</dbReference>
<dbReference type="Proteomes" id="UP000694846">
    <property type="component" value="Unplaced"/>
</dbReference>
<dbReference type="PANTHER" id="PTHR19282:SF456">
    <property type="entry name" value="CD63 MOLECULE"/>
    <property type="match status" value="1"/>
</dbReference>
<dbReference type="PRINTS" id="PR00259">
    <property type="entry name" value="TMFOUR"/>
</dbReference>
<dbReference type="GeneID" id="112683354"/>
<dbReference type="InterPro" id="IPR008952">
    <property type="entry name" value="Tetraspanin_EC2_sf"/>
</dbReference>
<dbReference type="PIRSF" id="PIRSF002419">
    <property type="entry name" value="Tetraspanin"/>
    <property type="match status" value="1"/>
</dbReference>
<evidence type="ECO:0000313" key="8">
    <source>
        <dbReference type="Proteomes" id="UP000694846"/>
    </source>
</evidence>
<dbReference type="CDD" id="cd03127">
    <property type="entry name" value="tetraspanin_LEL"/>
    <property type="match status" value="1"/>
</dbReference>
<evidence type="ECO:0000256" key="2">
    <source>
        <dbReference type="ARBA" id="ARBA00006840"/>
    </source>
</evidence>
<dbReference type="GO" id="GO:0005886">
    <property type="term" value="C:plasma membrane"/>
    <property type="evidence" value="ECO:0007669"/>
    <property type="project" value="TreeGrafter"/>
</dbReference>
<feature type="transmembrane region" description="Helical" evidence="7">
    <location>
        <begin position="12"/>
        <end position="33"/>
    </location>
</feature>
<feature type="disulfide bond" evidence="6">
    <location>
        <begin position="145"/>
        <end position="187"/>
    </location>
</feature>
<dbReference type="AlphaFoldDB" id="A0A8B8FIG8"/>
<evidence type="ECO:0000256" key="1">
    <source>
        <dbReference type="ARBA" id="ARBA00004141"/>
    </source>
</evidence>
<evidence type="ECO:0000256" key="4">
    <source>
        <dbReference type="ARBA" id="ARBA00022989"/>
    </source>
</evidence>
<dbReference type="Gene3D" id="1.10.1450.10">
    <property type="entry name" value="Tetraspanin"/>
    <property type="match status" value="1"/>
</dbReference>
<name>A0A8B8FIG8_9HEMI</name>
<dbReference type="InterPro" id="IPR018499">
    <property type="entry name" value="Tetraspanin/Peripherin"/>
</dbReference>
<keyword evidence="8" id="KW-1185">Reference proteome</keyword>
<evidence type="ECO:0000256" key="3">
    <source>
        <dbReference type="ARBA" id="ARBA00022692"/>
    </source>
</evidence>
<dbReference type="PANTHER" id="PTHR19282">
    <property type="entry name" value="TETRASPANIN"/>
    <property type="match status" value="1"/>
</dbReference>
<dbReference type="RefSeq" id="XP_025410145.1">
    <property type="nucleotide sequence ID" value="XM_025554360.1"/>
</dbReference>
<comment type="similarity">
    <text evidence="2 7">Belongs to the tetraspanin (TM4SF) family.</text>
</comment>
<gene>
    <name evidence="9" type="primary">LOC112683354</name>
</gene>